<organism evidence="1 2">
    <name type="scientific">Streptomyces thermocoprophilus</name>
    <dbReference type="NCBI Taxonomy" id="78356"/>
    <lineage>
        <taxon>Bacteria</taxon>
        <taxon>Bacillati</taxon>
        <taxon>Actinomycetota</taxon>
        <taxon>Actinomycetes</taxon>
        <taxon>Kitasatosporales</taxon>
        <taxon>Streptomycetaceae</taxon>
        <taxon>Streptomyces</taxon>
    </lineage>
</organism>
<keyword evidence="2" id="KW-1185">Reference proteome</keyword>
<name>A0ABV5V795_9ACTN</name>
<comment type="caution">
    <text evidence="1">The sequence shown here is derived from an EMBL/GenBank/DDBJ whole genome shotgun (WGS) entry which is preliminary data.</text>
</comment>
<sequence length="60" mass="6296">MEFALNRPARPCAWMVVTVGPGAQRALRDGGGVRCTPLTDGVLTVGPAVFRVVADTRKGT</sequence>
<protein>
    <submittedName>
        <fullName evidence="1">Uncharacterized protein</fullName>
    </submittedName>
</protein>
<evidence type="ECO:0000313" key="2">
    <source>
        <dbReference type="Proteomes" id="UP001589703"/>
    </source>
</evidence>
<accession>A0ABV5V795</accession>
<dbReference type="EMBL" id="JBHMAR010000001">
    <property type="protein sequence ID" value="MFB9733630.1"/>
    <property type="molecule type" value="Genomic_DNA"/>
</dbReference>
<reference evidence="1 2" key="1">
    <citation type="submission" date="2024-09" db="EMBL/GenBank/DDBJ databases">
        <authorList>
            <person name="Sun Q."/>
            <person name="Mori K."/>
        </authorList>
    </citation>
    <scope>NUCLEOTIDE SEQUENCE [LARGE SCALE GENOMIC DNA]</scope>
    <source>
        <strain evidence="1 2">JCM 10918</strain>
    </source>
</reference>
<evidence type="ECO:0000313" key="1">
    <source>
        <dbReference type="EMBL" id="MFB9733630.1"/>
    </source>
</evidence>
<dbReference type="Proteomes" id="UP001589703">
    <property type="component" value="Unassembled WGS sequence"/>
</dbReference>
<dbReference type="RefSeq" id="WP_374117612.1">
    <property type="nucleotide sequence ID" value="NZ_JBHMAR010000001.1"/>
</dbReference>
<gene>
    <name evidence="1" type="ORF">ACFFRO_00455</name>
</gene>
<proteinExistence type="predicted"/>